<reference evidence="1" key="1">
    <citation type="submission" date="2018-02" db="EMBL/GenBank/DDBJ databases">
        <title>Rhizophora mucronata_Transcriptome.</title>
        <authorList>
            <person name="Meera S.P."/>
            <person name="Sreeshan A."/>
            <person name="Augustine A."/>
        </authorList>
    </citation>
    <scope>NUCLEOTIDE SEQUENCE</scope>
    <source>
        <tissue evidence="1">Leaf</tissue>
    </source>
</reference>
<evidence type="ECO:0000313" key="1">
    <source>
        <dbReference type="EMBL" id="MBX60916.1"/>
    </source>
</evidence>
<protein>
    <submittedName>
        <fullName evidence="1">Uncharacterized protein</fullName>
    </submittedName>
</protein>
<dbReference type="AlphaFoldDB" id="A0A2P2Q1M8"/>
<organism evidence="1">
    <name type="scientific">Rhizophora mucronata</name>
    <name type="common">Asiatic mangrove</name>
    <dbReference type="NCBI Taxonomy" id="61149"/>
    <lineage>
        <taxon>Eukaryota</taxon>
        <taxon>Viridiplantae</taxon>
        <taxon>Streptophyta</taxon>
        <taxon>Embryophyta</taxon>
        <taxon>Tracheophyta</taxon>
        <taxon>Spermatophyta</taxon>
        <taxon>Magnoliopsida</taxon>
        <taxon>eudicotyledons</taxon>
        <taxon>Gunneridae</taxon>
        <taxon>Pentapetalae</taxon>
        <taxon>rosids</taxon>
        <taxon>fabids</taxon>
        <taxon>Malpighiales</taxon>
        <taxon>Rhizophoraceae</taxon>
        <taxon>Rhizophora</taxon>
    </lineage>
</organism>
<name>A0A2P2Q1M8_RHIMU</name>
<dbReference type="EMBL" id="GGEC01080432">
    <property type="protein sequence ID" value="MBX60916.1"/>
    <property type="molecule type" value="Transcribed_RNA"/>
</dbReference>
<accession>A0A2P2Q1M8</accession>
<proteinExistence type="predicted"/>
<sequence length="39" mass="4912">MPLLEVSFCYALPKLYLMVKKEMYRMFKNWRFINQIKTH</sequence>